<dbReference type="EMBL" id="QLTA01000080">
    <property type="protein sequence ID" value="RAR72669.1"/>
    <property type="molecule type" value="Genomic_DNA"/>
</dbReference>
<organism evidence="2 3">
    <name type="scientific">Paracidovorax anthurii</name>
    <dbReference type="NCBI Taxonomy" id="78229"/>
    <lineage>
        <taxon>Bacteria</taxon>
        <taxon>Pseudomonadati</taxon>
        <taxon>Pseudomonadota</taxon>
        <taxon>Betaproteobacteria</taxon>
        <taxon>Burkholderiales</taxon>
        <taxon>Comamonadaceae</taxon>
        <taxon>Paracidovorax</taxon>
    </lineage>
</organism>
<feature type="transmembrane region" description="Helical" evidence="1">
    <location>
        <begin position="6"/>
        <end position="27"/>
    </location>
</feature>
<reference evidence="2 3" key="1">
    <citation type="submission" date="2018-06" db="EMBL/GenBank/DDBJ databases">
        <title>Genomic Encyclopedia of Archaeal and Bacterial Type Strains, Phase II (KMG-II): from individual species to whole genera.</title>
        <authorList>
            <person name="Goeker M."/>
        </authorList>
    </citation>
    <scope>NUCLEOTIDE SEQUENCE [LARGE SCALE GENOMIC DNA]</scope>
    <source>
        <strain evidence="2 3">CFPB 3232</strain>
    </source>
</reference>
<evidence type="ECO:0000313" key="3">
    <source>
        <dbReference type="Proteomes" id="UP000248856"/>
    </source>
</evidence>
<keyword evidence="1" id="KW-1133">Transmembrane helix</keyword>
<comment type="caution">
    <text evidence="2">The sequence shown here is derived from an EMBL/GenBank/DDBJ whole genome shotgun (WGS) entry which is preliminary data.</text>
</comment>
<dbReference type="AlphaFoldDB" id="A0A328YFI2"/>
<dbReference type="OrthoDB" id="8604580at2"/>
<dbReference type="Pfam" id="PF05545">
    <property type="entry name" value="FixQ"/>
    <property type="match status" value="1"/>
</dbReference>
<protein>
    <submittedName>
        <fullName evidence="2">Cytochrome c oxidase cbb3-type subunit 4</fullName>
    </submittedName>
</protein>
<keyword evidence="1" id="KW-0812">Transmembrane</keyword>
<dbReference type="Proteomes" id="UP000248856">
    <property type="component" value="Unassembled WGS sequence"/>
</dbReference>
<gene>
    <name evidence="2" type="ORF">AX018_10804</name>
</gene>
<keyword evidence="1" id="KW-0472">Membrane</keyword>
<sequence length="59" mass="6661">MDITTVRIIATLVSFACFIGILGWTFARHNRARFDEAAQLPFAEQDVSPNPSKNENNHE</sequence>
<evidence type="ECO:0000313" key="2">
    <source>
        <dbReference type="EMBL" id="RAR72669.1"/>
    </source>
</evidence>
<evidence type="ECO:0000256" key="1">
    <source>
        <dbReference type="SAM" id="Phobius"/>
    </source>
</evidence>
<keyword evidence="3" id="KW-1185">Reference proteome</keyword>
<dbReference type="InterPro" id="IPR008621">
    <property type="entry name" value="Cbb3-typ_cyt_oxidase_comp"/>
</dbReference>
<dbReference type="CDD" id="cd01324">
    <property type="entry name" value="cbb3_Oxidase_CcoQ"/>
    <property type="match status" value="1"/>
</dbReference>
<name>A0A328YFI2_9BURK</name>
<proteinExistence type="predicted"/>
<accession>A0A328YFI2</accession>